<comment type="caution">
    <text evidence="4">The sequence shown here is derived from an EMBL/GenBank/DDBJ whole genome shotgun (WGS) entry which is preliminary data.</text>
</comment>
<dbReference type="Gene3D" id="1.10.357.10">
    <property type="entry name" value="Tetracycline Repressor, domain 2"/>
    <property type="match status" value="1"/>
</dbReference>
<dbReference type="InterPro" id="IPR050109">
    <property type="entry name" value="HTH-type_TetR-like_transc_reg"/>
</dbReference>
<dbReference type="PROSITE" id="PS50977">
    <property type="entry name" value="HTH_TETR_2"/>
    <property type="match status" value="1"/>
</dbReference>
<evidence type="ECO:0000259" key="3">
    <source>
        <dbReference type="PROSITE" id="PS50977"/>
    </source>
</evidence>
<reference evidence="5" key="1">
    <citation type="journal article" date="2019" name="Int. J. Syst. Evol. Microbiol.">
        <title>The Global Catalogue of Microorganisms (GCM) 10K type strain sequencing project: providing services to taxonomists for standard genome sequencing and annotation.</title>
        <authorList>
            <consortium name="The Broad Institute Genomics Platform"/>
            <consortium name="The Broad Institute Genome Sequencing Center for Infectious Disease"/>
            <person name="Wu L."/>
            <person name="Ma J."/>
        </authorList>
    </citation>
    <scope>NUCLEOTIDE SEQUENCE [LARGE SCALE GENOMIC DNA]</scope>
    <source>
        <strain evidence="5">CGMCC 1.13681</strain>
    </source>
</reference>
<proteinExistence type="predicted"/>
<accession>A0ABW2GJK0</accession>
<dbReference type="PANTHER" id="PTHR30055">
    <property type="entry name" value="HTH-TYPE TRANSCRIPTIONAL REGULATOR RUTR"/>
    <property type="match status" value="1"/>
</dbReference>
<evidence type="ECO:0000256" key="2">
    <source>
        <dbReference type="PROSITE-ProRule" id="PRU00335"/>
    </source>
</evidence>
<dbReference type="Proteomes" id="UP001596413">
    <property type="component" value="Unassembled WGS sequence"/>
</dbReference>
<keyword evidence="5" id="KW-1185">Reference proteome</keyword>
<sequence length="163" mass="17258">MLEATLRVIEHGGVAAVTHRAVAREAGLPATSAAYHFGSVDALLVAALVRAVDRYSALLRRAAAAPDPIAALAKALAGELDGRRRPFVAEYELYLLAARRPALRPAAQRCVDDLAALARLRSDDPLAVRAFCAGVDGLLVQTLVTGTALTAREIEAVLRRLLT</sequence>
<gene>
    <name evidence="4" type="ORF">ACFQLX_18490</name>
</gene>
<feature type="DNA-binding region" description="H-T-H motif" evidence="2">
    <location>
        <begin position="18"/>
        <end position="37"/>
    </location>
</feature>
<name>A0ABW2GJK0_9ACTN</name>
<evidence type="ECO:0000313" key="5">
    <source>
        <dbReference type="Proteomes" id="UP001596413"/>
    </source>
</evidence>
<dbReference type="InterPro" id="IPR009057">
    <property type="entry name" value="Homeodomain-like_sf"/>
</dbReference>
<dbReference type="EMBL" id="JBHSZO010000029">
    <property type="protein sequence ID" value="MFC7220136.1"/>
    <property type="molecule type" value="Genomic_DNA"/>
</dbReference>
<dbReference type="PANTHER" id="PTHR30055:SF231">
    <property type="entry name" value="TRANSCRIPTIONAL REGULATORY PROTEIN (PROBABLY DEOR-FAMILY)-RELATED"/>
    <property type="match status" value="1"/>
</dbReference>
<feature type="domain" description="HTH tetR-type" evidence="3">
    <location>
        <begin position="1"/>
        <end position="55"/>
    </location>
</feature>
<dbReference type="Pfam" id="PF00440">
    <property type="entry name" value="TetR_N"/>
    <property type="match status" value="1"/>
</dbReference>
<dbReference type="InterPro" id="IPR041583">
    <property type="entry name" value="TetR_C_31"/>
</dbReference>
<organism evidence="4 5">
    <name type="scientific">Streptomyces polyrhachis</name>
    <dbReference type="NCBI Taxonomy" id="1282885"/>
    <lineage>
        <taxon>Bacteria</taxon>
        <taxon>Bacillati</taxon>
        <taxon>Actinomycetota</taxon>
        <taxon>Actinomycetes</taxon>
        <taxon>Kitasatosporales</taxon>
        <taxon>Streptomycetaceae</taxon>
        <taxon>Streptomyces</taxon>
    </lineage>
</organism>
<evidence type="ECO:0000313" key="4">
    <source>
        <dbReference type="EMBL" id="MFC7220136.1"/>
    </source>
</evidence>
<dbReference type="RefSeq" id="WP_386416590.1">
    <property type="nucleotide sequence ID" value="NZ_JBHSZO010000029.1"/>
</dbReference>
<dbReference type="SUPFAM" id="SSF46689">
    <property type="entry name" value="Homeodomain-like"/>
    <property type="match status" value="1"/>
</dbReference>
<keyword evidence="1 2" id="KW-0238">DNA-binding</keyword>
<protein>
    <submittedName>
        <fullName evidence="4">TetR/AcrR family transcriptional regulator</fullName>
    </submittedName>
</protein>
<dbReference type="InterPro" id="IPR001647">
    <property type="entry name" value="HTH_TetR"/>
</dbReference>
<dbReference type="Pfam" id="PF17940">
    <property type="entry name" value="TetR_C_31"/>
    <property type="match status" value="1"/>
</dbReference>
<evidence type="ECO:0000256" key="1">
    <source>
        <dbReference type="ARBA" id="ARBA00023125"/>
    </source>
</evidence>